<dbReference type="InterPro" id="IPR003660">
    <property type="entry name" value="HAMP_dom"/>
</dbReference>
<dbReference type="OrthoDB" id="369835at2"/>
<dbReference type="PANTHER" id="PTHR32089">
    <property type="entry name" value="METHYL-ACCEPTING CHEMOTAXIS PROTEIN MCPB"/>
    <property type="match status" value="1"/>
</dbReference>
<dbReference type="CDD" id="cd06225">
    <property type="entry name" value="HAMP"/>
    <property type="match status" value="1"/>
</dbReference>
<evidence type="ECO:0000256" key="5">
    <source>
        <dbReference type="ARBA" id="ARBA00029447"/>
    </source>
</evidence>
<keyword evidence="7" id="KW-0812">Transmembrane</keyword>
<dbReference type="SMART" id="SM00283">
    <property type="entry name" value="MA"/>
    <property type="match status" value="1"/>
</dbReference>
<evidence type="ECO:0000259" key="9">
    <source>
        <dbReference type="PROSITE" id="PS50885"/>
    </source>
</evidence>
<dbReference type="Proteomes" id="UP000271031">
    <property type="component" value="Unassembled WGS sequence"/>
</dbReference>
<comment type="similarity">
    <text evidence="5">Belongs to the methyl-accepting chemotaxis (MCP) protein family.</text>
</comment>
<name>A0A3M8DSE8_9BACL</name>
<evidence type="ECO:0000256" key="4">
    <source>
        <dbReference type="ARBA" id="ARBA00023224"/>
    </source>
</evidence>
<keyword evidence="7" id="KW-1133">Transmembrane helix</keyword>
<dbReference type="CDD" id="cd11386">
    <property type="entry name" value="MCP_signal"/>
    <property type="match status" value="1"/>
</dbReference>
<accession>A0A3M8DSE8</accession>
<protein>
    <submittedName>
        <fullName evidence="10">Methyl-accepting chemotaxis protein</fullName>
    </submittedName>
</protein>
<feature type="transmembrane region" description="Helical" evidence="7">
    <location>
        <begin position="17"/>
        <end position="37"/>
    </location>
</feature>
<dbReference type="GO" id="GO:0007165">
    <property type="term" value="P:signal transduction"/>
    <property type="evidence" value="ECO:0007669"/>
    <property type="project" value="UniProtKB-KW"/>
</dbReference>
<evidence type="ECO:0000256" key="3">
    <source>
        <dbReference type="ARBA" id="ARBA00023136"/>
    </source>
</evidence>
<evidence type="ECO:0000256" key="7">
    <source>
        <dbReference type="SAM" id="Phobius"/>
    </source>
</evidence>
<keyword evidence="4 6" id="KW-0807">Transducer</keyword>
<dbReference type="SUPFAM" id="SSF58104">
    <property type="entry name" value="Methyl-accepting chemotaxis protein (MCP) signaling domain"/>
    <property type="match status" value="1"/>
</dbReference>
<dbReference type="PROSITE" id="PS50885">
    <property type="entry name" value="HAMP"/>
    <property type="match status" value="1"/>
</dbReference>
<evidence type="ECO:0000256" key="2">
    <source>
        <dbReference type="ARBA" id="ARBA00022475"/>
    </source>
</evidence>
<feature type="domain" description="HAMP" evidence="9">
    <location>
        <begin position="234"/>
        <end position="286"/>
    </location>
</feature>
<sequence>MDREKDGRYMKTLQGKMLVFFSLLLLIGGSLIGFLIYRSSTNLVIDSVGMQARLISENMAKRIPVDDFVKIVEAVRVAPDDEANQAKVAAMPEYTAIRKSLNEYKEANGLKYLYTMVEREPSTYMYVVDGQPLGQTNGVSSPGEVEANTYKSMQQIFQTGQTQVGDLNIDDTYGATITAYVPLEDKSGHMIGIVGADFDATAIYQLMAKNKRDLIFITAGILAFTLLLSWLFAHYLVKPLRRLTGAVQEIRKGNLAVQIEPGSKDEIGILAQAFGAMVSDLNQMVRGINESSYTVSQSSHHLELTVEAANRRTEQMARQVEALRDGAEEQSHLVQQTGQTIVAMSREIDDISARSHNVQERSQAATQLADQGNMQITQTVEKMNAVQHAQQEAEQVIGALDDKSQEISEIVHVITGIAAQTNLLALNAAIEAARAGEAGKGFAVVADEVRKLADQSGVAASHIESLIADVQSCIGQAVETIRTATVQMGHGVESIQRSGSTFLSIMQAVHVVNEQIDSVAAAAKQLSTGSERLVDATKGVESFAVQTSQAADHFGEDMAEQLAVIQEVSASTEELSAMASQLHVLIRNFKTDE</sequence>
<evidence type="ECO:0000259" key="8">
    <source>
        <dbReference type="PROSITE" id="PS50111"/>
    </source>
</evidence>
<dbReference type="PANTHER" id="PTHR32089:SF112">
    <property type="entry name" value="LYSOZYME-LIKE PROTEIN-RELATED"/>
    <property type="match status" value="1"/>
</dbReference>
<dbReference type="PROSITE" id="PS50111">
    <property type="entry name" value="CHEMOTAXIS_TRANSDUC_2"/>
    <property type="match status" value="1"/>
</dbReference>
<gene>
    <name evidence="10" type="ORF">EDM56_05695</name>
</gene>
<dbReference type="Pfam" id="PF00672">
    <property type="entry name" value="HAMP"/>
    <property type="match status" value="1"/>
</dbReference>
<evidence type="ECO:0000256" key="1">
    <source>
        <dbReference type="ARBA" id="ARBA00004236"/>
    </source>
</evidence>
<evidence type="ECO:0000313" key="10">
    <source>
        <dbReference type="EMBL" id="RNB91080.1"/>
    </source>
</evidence>
<evidence type="ECO:0000313" key="11">
    <source>
        <dbReference type="Proteomes" id="UP000271031"/>
    </source>
</evidence>
<evidence type="ECO:0000256" key="6">
    <source>
        <dbReference type="PROSITE-ProRule" id="PRU00284"/>
    </source>
</evidence>
<dbReference type="GO" id="GO:0005886">
    <property type="term" value="C:plasma membrane"/>
    <property type="evidence" value="ECO:0007669"/>
    <property type="project" value="UniProtKB-SubCell"/>
</dbReference>
<dbReference type="AlphaFoldDB" id="A0A3M8DSE8"/>
<dbReference type="Pfam" id="PF00015">
    <property type="entry name" value="MCPsignal"/>
    <property type="match status" value="1"/>
</dbReference>
<feature type="domain" description="Methyl-accepting transducer" evidence="8">
    <location>
        <begin position="305"/>
        <end position="541"/>
    </location>
</feature>
<dbReference type="EMBL" id="RHHQ01000006">
    <property type="protein sequence ID" value="RNB91080.1"/>
    <property type="molecule type" value="Genomic_DNA"/>
</dbReference>
<dbReference type="SMART" id="SM00304">
    <property type="entry name" value="HAMP"/>
    <property type="match status" value="1"/>
</dbReference>
<keyword evidence="3 7" id="KW-0472">Membrane</keyword>
<reference evidence="10 11" key="1">
    <citation type="submission" date="2018-10" db="EMBL/GenBank/DDBJ databases">
        <title>Phylogenomics of Brevibacillus.</title>
        <authorList>
            <person name="Dunlap C."/>
        </authorList>
    </citation>
    <scope>NUCLEOTIDE SEQUENCE [LARGE SCALE GENOMIC DNA]</scope>
    <source>
        <strain evidence="10 11">JCM 15716</strain>
    </source>
</reference>
<comment type="subcellular location">
    <subcellularLocation>
        <location evidence="1">Cell membrane</location>
    </subcellularLocation>
</comment>
<feature type="transmembrane region" description="Helical" evidence="7">
    <location>
        <begin position="214"/>
        <end position="237"/>
    </location>
</feature>
<comment type="caution">
    <text evidence="10">The sequence shown here is derived from an EMBL/GenBank/DDBJ whole genome shotgun (WGS) entry which is preliminary data.</text>
</comment>
<dbReference type="InterPro" id="IPR004089">
    <property type="entry name" value="MCPsignal_dom"/>
</dbReference>
<keyword evidence="2" id="KW-1003">Cell membrane</keyword>
<dbReference type="Gene3D" id="6.10.340.10">
    <property type="match status" value="1"/>
</dbReference>
<dbReference type="Gene3D" id="1.10.287.950">
    <property type="entry name" value="Methyl-accepting chemotaxis protein"/>
    <property type="match status" value="1"/>
</dbReference>
<proteinExistence type="inferred from homology"/>
<organism evidence="10 11">
    <name type="scientific">Brevibacillus fluminis</name>
    <dbReference type="NCBI Taxonomy" id="511487"/>
    <lineage>
        <taxon>Bacteria</taxon>
        <taxon>Bacillati</taxon>
        <taxon>Bacillota</taxon>
        <taxon>Bacilli</taxon>
        <taxon>Bacillales</taxon>
        <taxon>Paenibacillaceae</taxon>
        <taxon>Brevibacillus</taxon>
    </lineage>
</organism>
<keyword evidence="11" id="KW-1185">Reference proteome</keyword>